<organism evidence="2 3">
    <name type="scientific">Streptomyces hundungensis</name>
    <dbReference type="NCBI Taxonomy" id="1077946"/>
    <lineage>
        <taxon>Bacteria</taxon>
        <taxon>Bacillati</taxon>
        <taxon>Actinomycetota</taxon>
        <taxon>Actinomycetes</taxon>
        <taxon>Kitasatosporales</taxon>
        <taxon>Streptomycetaceae</taxon>
        <taxon>Streptomyces</taxon>
    </lineage>
</organism>
<dbReference type="AlphaFoldDB" id="A0A387H4I6"/>
<feature type="domain" description="JmjC" evidence="1">
    <location>
        <begin position="117"/>
        <end position="257"/>
    </location>
</feature>
<name>A0A387H4I6_9ACTN</name>
<gene>
    <name evidence="2" type="ORF">DWB77_00743</name>
</gene>
<dbReference type="InterPro" id="IPR003347">
    <property type="entry name" value="JmjC_dom"/>
</dbReference>
<evidence type="ECO:0000313" key="2">
    <source>
        <dbReference type="EMBL" id="AYG78635.1"/>
    </source>
</evidence>
<evidence type="ECO:0000259" key="1">
    <source>
        <dbReference type="PROSITE" id="PS51184"/>
    </source>
</evidence>
<reference evidence="2 3" key="1">
    <citation type="submission" date="2018-10" db="EMBL/GenBank/DDBJ databases">
        <title>Relationship between Morphology and Antimicrobial Activity in Streptomyces.</title>
        <authorList>
            <person name="Kang H.J."/>
            <person name="Kim S.B."/>
        </authorList>
    </citation>
    <scope>NUCLEOTIDE SEQUENCE [LARGE SCALE GENOMIC DNA]</scope>
    <source>
        <strain evidence="2 3">BH38</strain>
    </source>
</reference>
<sequence length="440" mass="48737">MTVSDRQRNHEVIVEERFDWGAFTSRHWDRHPVLYKSVRPEPFQEDEVFQAALRATRAPNPYLIPPHAQFAVGRFQQTAPGRWLPRASDRTFTGYGERLATTDPQVRADGYALMVHAFHTFHAAQWDRERSFFAGLWEQVGLPTTGAITTLFHGTYEHTPVGVHKDRFATFLFAVQGRKRMRFWTHRPWSHTATTVLDYEPYLADSCTAEVEPGDLLYWPASHYHVGESVGKSMATSVNVGVPRENHRAVYDLDDLLVEHDAQSLMDPDAALSRLPAVPASLSVPDPATTGLPAALDQALSTLGTYTETARMRDRAIVQSLRTWTAGGLRPVPPPEEPRALRDETIVRATAPVLWGETEDARVCATNGHAVTTALDAKCVARMVGLLNGTVKGVRVGDLLGGLTDATVDTSGDDTLPANRAGARRLLEVLESFRGIGRTE</sequence>
<proteinExistence type="predicted"/>
<dbReference type="Gene3D" id="2.60.120.650">
    <property type="entry name" value="Cupin"/>
    <property type="match status" value="1"/>
</dbReference>
<dbReference type="Pfam" id="PF08007">
    <property type="entry name" value="JmjC_2"/>
    <property type="match status" value="1"/>
</dbReference>
<dbReference type="PROSITE" id="PS51184">
    <property type="entry name" value="JMJC"/>
    <property type="match status" value="1"/>
</dbReference>
<keyword evidence="3" id="KW-1185">Reference proteome</keyword>
<dbReference type="EMBL" id="CP032698">
    <property type="protein sequence ID" value="AYG78635.1"/>
    <property type="molecule type" value="Genomic_DNA"/>
</dbReference>
<evidence type="ECO:0000313" key="3">
    <source>
        <dbReference type="Proteomes" id="UP000271554"/>
    </source>
</evidence>
<dbReference type="KEGG" id="shun:DWB77_00743"/>
<dbReference type="Proteomes" id="UP000271554">
    <property type="component" value="Chromosome"/>
</dbReference>
<dbReference type="SUPFAM" id="SSF51197">
    <property type="entry name" value="Clavaminate synthase-like"/>
    <property type="match status" value="1"/>
</dbReference>
<protein>
    <recommendedName>
        <fullName evidence="1">JmjC domain-containing protein</fullName>
    </recommendedName>
</protein>
<accession>A0A387H4I6</accession>